<feature type="region of interest" description="Disordered" evidence="1">
    <location>
        <begin position="241"/>
        <end position="278"/>
    </location>
</feature>
<evidence type="ECO:0000313" key="2">
    <source>
        <dbReference type="EMBL" id="KAL1864912.1"/>
    </source>
</evidence>
<evidence type="ECO:0000313" key="3">
    <source>
        <dbReference type="Proteomes" id="UP001583177"/>
    </source>
</evidence>
<keyword evidence="3" id="KW-1185">Reference proteome</keyword>
<feature type="compositionally biased region" description="Polar residues" evidence="1">
    <location>
        <begin position="122"/>
        <end position="147"/>
    </location>
</feature>
<name>A0ABR3WN94_9PEZI</name>
<organism evidence="2 3">
    <name type="scientific">Diaporthe australafricana</name>
    <dbReference type="NCBI Taxonomy" id="127596"/>
    <lineage>
        <taxon>Eukaryota</taxon>
        <taxon>Fungi</taxon>
        <taxon>Dikarya</taxon>
        <taxon>Ascomycota</taxon>
        <taxon>Pezizomycotina</taxon>
        <taxon>Sordariomycetes</taxon>
        <taxon>Sordariomycetidae</taxon>
        <taxon>Diaporthales</taxon>
        <taxon>Diaporthaceae</taxon>
        <taxon>Diaporthe</taxon>
    </lineage>
</organism>
<feature type="compositionally biased region" description="Basic and acidic residues" evidence="1">
    <location>
        <begin position="243"/>
        <end position="278"/>
    </location>
</feature>
<feature type="compositionally biased region" description="Basic and acidic residues" evidence="1">
    <location>
        <begin position="158"/>
        <end position="170"/>
    </location>
</feature>
<reference evidence="2 3" key="1">
    <citation type="journal article" date="2024" name="IMA Fungus">
        <title>IMA Genome - F19 : A genome assembly and annotation guide to empower mycologists, including annotated draft genome sequences of Ceratocystis pirilliformis, Diaporthe australafricana, Fusarium ophioides, Paecilomyces lecythidis, and Sporothrix stenoceras.</title>
        <authorList>
            <person name="Aylward J."/>
            <person name="Wilson A.M."/>
            <person name="Visagie C.M."/>
            <person name="Spraker J."/>
            <person name="Barnes I."/>
            <person name="Buitendag C."/>
            <person name="Ceriani C."/>
            <person name="Del Mar Angel L."/>
            <person name="du Plessis D."/>
            <person name="Fuchs T."/>
            <person name="Gasser K."/>
            <person name="Kramer D."/>
            <person name="Li W."/>
            <person name="Munsamy K."/>
            <person name="Piso A."/>
            <person name="Price J.L."/>
            <person name="Sonnekus B."/>
            <person name="Thomas C."/>
            <person name="van der Nest A."/>
            <person name="van Dijk A."/>
            <person name="van Heerden A."/>
            <person name="van Vuuren N."/>
            <person name="Yilmaz N."/>
            <person name="Duong T.A."/>
            <person name="van der Merwe N.A."/>
            <person name="Wingfield M.J."/>
            <person name="Wingfield B.D."/>
        </authorList>
    </citation>
    <scope>NUCLEOTIDE SEQUENCE [LARGE SCALE GENOMIC DNA]</scope>
    <source>
        <strain evidence="2 3">CMW 18300</strain>
    </source>
</reference>
<feature type="compositionally biased region" description="Basic and acidic residues" evidence="1">
    <location>
        <begin position="43"/>
        <end position="53"/>
    </location>
</feature>
<comment type="caution">
    <text evidence="2">The sequence shown here is derived from an EMBL/GenBank/DDBJ whole genome shotgun (WGS) entry which is preliminary data.</text>
</comment>
<sequence length="278" mass="29150">MEPANFANRHDELGIGDHSSISNQTSRRPHDITNDTVGSGPTPREDIGARDFAHNPGAVASSTSSQARANISGATEIGDPHGRIPTAQDTHDQRNAAHSQLDATGKNELPGGSSYAGHAGQGVSQVPSGDPSTGISTSQRGHRNSNYAPGYEGAADAVRQRSYNEDEHRPSLLAHEPVTPLTEVPPDLGNNAQHNAQHNAPTSGPGMIPGPSIGQKAKAPFAKIHGAGEVLRGNIAAAADSLTGDKAKQAESEEIVKKGQREFTEGRFDRAQTSRVEH</sequence>
<feature type="compositionally biased region" description="Low complexity" evidence="1">
    <location>
        <begin position="190"/>
        <end position="214"/>
    </location>
</feature>
<accession>A0ABR3WN94</accession>
<evidence type="ECO:0000256" key="1">
    <source>
        <dbReference type="SAM" id="MobiDB-lite"/>
    </source>
</evidence>
<proteinExistence type="predicted"/>
<feature type="compositionally biased region" description="Polar residues" evidence="1">
    <location>
        <begin position="60"/>
        <end position="73"/>
    </location>
</feature>
<dbReference type="EMBL" id="JAWRVE010000065">
    <property type="protein sequence ID" value="KAL1864912.1"/>
    <property type="molecule type" value="Genomic_DNA"/>
</dbReference>
<feature type="region of interest" description="Disordered" evidence="1">
    <location>
        <begin position="1"/>
        <end position="217"/>
    </location>
</feature>
<dbReference type="Proteomes" id="UP001583177">
    <property type="component" value="Unassembled WGS sequence"/>
</dbReference>
<gene>
    <name evidence="2" type="ORF">Daus18300_007479</name>
</gene>
<protein>
    <submittedName>
        <fullName evidence="2">Uncharacterized protein</fullName>
    </submittedName>
</protein>